<reference evidence="1" key="1">
    <citation type="journal article" date="2017" name="Parasit. Vectors">
        <title>Sialotranscriptomics of Rhipicephalus zambeziensis reveals intricate expression profiles of secretory proteins and suggests tight temporal transcriptional regulation during blood-feeding.</title>
        <authorList>
            <person name="de Castro M.H."/>
            <person name="de Klerk D."/>
            <person name="Pienaar R."/>
            <person name="Rees D.J.G."/>
            <person name="Mans B.J."/>
        </authorList>
    </citation>
    <scope>NUCLEOTIDE SEQUENCE</scope>
    <source>
        <tissue evidence="1">Salivary glands</tissue>
    </source>
</reference>
<protein>
    <submittedName>
        <fullName evidence="1">Uncharacterized protein</fullName>
    </submittedName>
</protein>
<dbReference type="AlphaFoldDB" id="A0A224YGY5"/>
<proteinExistence type="predicted"/>
<sequence length="162" mass="18698">MCLGVTLKLLQQIPFEWNLERVTIMAFSVSLPNLLRFRVLTSLNHEKMRSASAFADSPDQDGRALSTGLNFRRAAESLATQTSSQSNQCHQCFCVELSQERLWSIKTNFRGCGLARYMRQKRLRHAKASCPQSFDRYKKKNFAAPQNSLQYREDSLFPFRPK</sequence>
<name>A0A224YGY5_9ACAR</name>
<evidence type="ECO:0000313" key="1">
    <source>
        <dbReference type="EMBL" id="MAA13473.1"/>
    </source>
</evidence>
<organism evidence="1">
    <name type="scientific">Rhipicephalus zambeziensis</name>
    <dbReference type="NCBI Taxonomy" id="60191"/>
    <lineage>
        <taxon>Eukaryota</taxon>
        <taxon>Metazoa</taxon>
        <taxon>Ecdysozoa</taxon>
        <taxon>Arthropoda</taxon>
        <taxon>Chelicerata</taxon>
        <taxon>Arachnida</taxon>
        <taxon>Acari</taxon>
        <taxon>Parasitiformes</taxon>
        <taxon>Ixodida</taxon>
        <taxon>Ixodoidea</taxon>
        <taxon>Ixodidae</taxon>
        <taxon>Rhipicephalinae</taxon>
        <taxon>Rhipicephalus</taxon>
        <taxon>Rhipicephalus</taxon>
    </lineage>
</organism>
<dbReference type="EMBL" id="GFPF01002327">
    <property type="protein sequence ID" value="MAA13473.1"/>
    <property type="molecule type" value="Transcribed_RNA"/>
</dbReference>
<accession>A0A224YGY5</accession>